<dbReference type="Gene3D" id="2.120.10.70">
    <property type="entry name" value="Fucose-specific lectin"/>
    <property type="match status" value="1"/>
</dbReference>
<evidence type="ECO:0008006" key="5">
    <source>
        <dbReference type="Google" id="ProtNLM"/>
    </source>
</evidence>
<evidence type="ECO:0000256" key="1">
    <source>
        <dbReference type="SAM" id="MobiDB-lite"/>
    </source>
</evidence>
<name>A0A8H6FVI6_9LECA</name>
<accession>A0A8H6FVI6</accession>
<evidence type="ECO:0000313" key="4">
    <source>
        <dbReference type="Proteomes" id="UP000578531"/>
    </source>
</evidence>
<dbReference type="AlphaFoldDB" id="A0A8H6FVI6"/>
<reference evidence="3 4" key="1">
    <citation type="journal article" date="2020" name="Genomics">
        <title>Complete, high-quality genomes from long-read metagenomic sequencing of two wolf lichen thalli reveals enigmatic genome architecture.</title>
        <authorList>
            <person name="McKenzie S.K."/>
            <person name="Walston R.F."/>
            <person name="Allen J.L."/>
        </authorList>
    </citation>
    <scope>NUCLEOTIDE SEQUENCE [LARGE SCALE GENOMIC DNA]</scope>
    <source>
        <strain evidence="3">WasteWater2</strain>
    </source>
</reference>
<gene>
    <name evidence="3" type="ORF">HO173_006228</name>
</gene>
<protein>
    <recommendedName>
        <fullName evidence="5">Fucose-specific lectin</fullName>
    </recommendedName>
</protein>
<dbReference type="RefSeq" id="XP_037164913.1">
    <property type="nucleotide sequence ID" value="XM_037308139.1"/>
</dbReference>
<feature type="region of interest" description="Disordered" evidence="1">
    <location>
        <begin position="193"/>
        <end position="220"/>
    </location>
</feature>
<feature type="region of interest" description="Disordered" evidence="1">
    <location>
        <begin position="131"/>
        <end position="152"/>
    </location>
</feature>
<evidence type="ECO:0000313" key="3">
    <source>
        <dbReference type="EMBL" id="KAF6235545.1"/>
    </source>
</evidence>
<keyword evidence="2" id="KW-1133">Transmembrane helix</keyword>
<sequence length="625" mass="68000">MAKHGAPPLDLRFQHELRTSAKSKEMIRSQRGDLHHEFSVARYSSNQLLFRSWAYGPFYEAGLGSPIDKVDYEGLQLDTRARDNRDPHLDDSKSQGLLDDDFNHHGFYLNEKQAHAGVPVGIPMGIPTSPEGTLSPMSPMGPKEMDEGLGSLPPPEKRTCGLRQKHFWELLGLILAIVLAAAVISGVVGGLQSRSGRSSSSGQPASNVSTNDTTNSANNTTSLHLQQGDIVAGSPLNVISYNQGGSSAESQQAFRIYYQSALGNIKEAVSNGLMSWQSALPIFTDAINNTGLATVTYLNGSNQQGSIFYVGLNGLLQEKRKVFSSTAYWEPGTLNNMNIAAVANLSLPSVTQDPKNDWDGYRMAAVYSENFNTGPGLRLYYHAENLTGAAYVQELIWTQSTDSWADGAKLHNPWPNSHLAATIDESTQILRLFFSSGNNTLQEAWMSLLDPTGTYKNGISFPNLLDYNNADIAAISQNGSTYVYHYSSTSQNAPPTIHELVITGTPGSINNQEAYNLSSPLVASPNLATNQAGEVSLYRPLAASNNIVQGLPGQIYVFWADKITGDPLDSMSLSGFGELLEISRPVANSTWPASTGQIRIPLGSSNSQPNQKRTYRMIGWRPWFA</sequence>
<keyword evidence="2" id="KW-0472">Membrane</keyword>
<dbReference type="EMBL" id="JACCJC010000024">
    <property type="protein sequence ID" value="KAF6235545.1"/>
    <property type="molecule type" value="Genomic_DNA"/>
</dbReference>
<comment type="caution">
    <text evidence="3">The sequence shown here is derived from an EMBL/GenBank/DDBJ whole genome shotgun (WGS) entry which is preliminary data.</text>
</comment>
<dbReference type="SUPFAM" id="SSF89372">
    <property type="entry name" value="Fucose-specific lectin"/>
    <property type="match status" value="1"/>
</dbReference>
<dbReference type="Proteomes" id="UP000578531">
    <property type="component" value="Unassembled WGS sequence"/>
</dbReference>
<feature type="transmembrane region" description="Helical" evidence="2">
    <location>
        <begin position="167"/>
        <end position="191"/>
    </location>
</feature>
<keyword evidence="2" id="KW-0812">Transmembrane</keyword>
<proteinExistence type="predicted"/>
<evidence type="ECO:0000256" key="2">
    <source>
        <dbReference type="SAM" id="Phobius"/>
    </source>
</evidence>
<dbReference type="GeneID" id="59287889"/>
<keyword evidence="4" id="KW-1185">Reference proteome</keyword>
<organism evidence="3 4">
    <name type="scientific">Letharia columbiana</name>
    <dbReference type="NCBI Taxonomy" id="112416"/>
    <lineage>
        <taxon>Eukaryota</taxon>
        <taxon>Fungi</taxon>
        <taxon>Dikarya</taxon>
        <taxon>Ascomycota</taxon>
        <taxon>Pezizomycotina</taxon>
        <taxon>Lecanoromycetes</taxon>
        <taxon>OSLEUM clade</taxon>
        <taxon>Lecanoromycetidae</taxon>
        <taxon>Lecanorales</taxon>
        <taxon>Lecanorineae</taxon>
        <taxon>Parmeliaceae</taxon>
        <taxon>Letharia</taxon>
    </lineage>
</organism>
<dbReference type="OrthoDB" id="5426778at2759"/>